<evidence type="ECO:0000256" key="1">
    <source>
        <dbReference type="ARBA" id="ARBA00001966"/>
    </source>
</evidence>
<dbReference type="GO" id="GO:0003677">
    <property type="term" value="F:DNA binding"/>
    <property type="evidence" value="ECO:0007669"/>
    <property type="project" value="UniProtKB-KW"/>
</dbReference>
<sequence>MAAVESIRFEVPIGHDWREHGVCKGRTNLFFPPRAERPQARMRREAQARLLCSTCPVQAPCQEFARGNHEYGFWGGESEEDRHLAGYTVAAPIGVRARAGAS</sequence>
<keyword evidence="5" id="KW-0408">Iron</keyword>
<dbReference type="Pfam" id="PF02467">
    <property type="entry name" value="Whib"/>
    <property type="match status" value="1"/>
</dbReference>
<name>A0A6J6BIL5_9ZZZZ</name>
<dbReference type="AlphaFoldDB" id="A0A6J6BIL5"/>
<evidence type="ECO:0000256" key="10">
    <source>
        <dbReference type="ARBA" id="ARBA00023163"/>
    </source>
</evidence>
<evidence type="ECO:0000256" key="9">
    <source>
        <dbReference type="ARBA" id="ARBA00023157"/>
    </source>
</evidence>
<dbReference type="GO" id="GO:0046872">
    <property type="term" value="F:metal ion binding"/>
    <property type="evidence" value="ECO:0007669"/>
    <property type="project" value="UniProtKB-KW"/>
</dbReference>
<evidence type="ECO:0000256" key="2">
    <source>
        <dbReference type="ARBA" id="ARBA00006597"/>
    </source>
</evidence>
<accession>A0A6J6BIL5</accession>
<dbReference type="GO" id="GO:0051539">
    <property type="term" value="F:4 iron, 4 sulfur cluster binding"/>
    <property type="evidence" value="ECO:0007669"/>
    <property type="project" value="UniProtKB-KW"/>
</dbReference>
<keyword evidence="4" id="KW-0479">Metal-binding</keyword>
<evidence type="ECO:0000256" key="4">
    <source>
        <dbReference type="ARBA" id="ARBA00022723"/>
    </source>
</evidence>
<gene>
    <name evidence="12" type="ORF">UFOPK1493_00142</name>
</gene>
<dbReference type="EMBL" id="CAEZSR010000003">
    <property type="protein sequence ID" value="CAB4538782.1"/>
    <property type="molecule type" value="Genomic_DNA"/>
</dbReference>
<reference evidence="12" key="1">
    <citation type="submission" date="2020-05" db="EMBL/GenBank/DDBJ databases">
        <authorList>
            <person name="Chiriac C."/>
            <person name="Salcher M."/>
            <person name="Ghai R."/>
            <person name="Kavagutti S V."/>
        </authorList>
    </citation>
    <scope>NUCLEOTIDE SEQUENCE</scope>
</reference>
<keyword evidence="8" id="KW-0238">DNA-binding</keyword>
<dbReference type="GO" id="GO:0047134">
    <property type="term" value="F:protein-disulfide reductase [NAD(P)H] activity"/>
    <property type="evidence" value="ECO:0007669"/>
    <property type="project" value="TreeGrafter"/>
</dbReference>
<protein>
    <submittedName>
        <fullName evidence="12">Unannotated protein</fullName>
    </submittedName>
</protein>
<keyword evidence="9" id="KW-1015">Disulfide bond</keyword>
<evidence type="ECO:0000259" key="11">
    <source>
        <dbReference type="PROSITE" id="PS51674"/>
    </source>
</evidence>
<evidence type="ECO:0000313" key="12">
    <source>
        <dbReference type="EMBL" id="CAB4538782.1"/>
    </source>
</evidence>
<keyword evidence="10" id="KW-0804">Transcription</keyword>
<dbReference type="GO" id="GO:0045454">
    <property type="term" value="P:cell redox homeostasis"/>
    <property type="evidence" value="ECO:0007669"/>
    <property type="project" value="TreeGrafter"/>
</dbReference>
<dbReference type="GO" id="GO:0045892">
    <property type="term" value="P:negative regulation of DNA-templated transcription"/>
    <property type="evidence" value="ECO:0007669"/>
    <property type="project" value="TreeGrafter"/>
</dbReference>
<keyword evidence="3" id="KW-0004">4Fe-4S</keyword>
<evidence type="ECO:0000256" key="8">
    <source>
        <dbReference type="ARBA" id="ARBA00023125"/>
    </source>
</evidence>
<evidence type="ECO:0000256" key="3">
    <source>
        <dbReference type="ARBA" id="ARBA00022485"/>
    </source>
</evidence>
<comment type="cofactor">
    <cofactor evidence="1">
        <name>[4Fe-4S] cluster</name>
        <dbReference type="ChEBI" id="CHEBI:49883"/>
    </cofactor>
</comment>
<dbReference type="PROSITE" id="PS51674">
    <property type="entry name" value="4FE4S_WBL"/>
    <property type="match status" value="1"/>
</dbReference>
<evidence type="ECO:0000256" key="5">
    <source>
        <dbReference type="ARBA" id="ARBA00023004"/>
    </source>
</evidence>
<organism evidence="12">
    <name type="scientific">freshwater metagenome</name>
    <dbReference type="NCBI Taxonomy" id="449393"/>
    <lineage>
        <taxon>unclassified sequences</taxon>
        <taxon>metagenomes</taxon>
        <taxon>ecological metagenomes</taxon>
    </lineage>
</organism>
<dbReference type="InterPro" id="IPR003482">
    <property type="entry name" value="Whib"/>
</dbReference>
<evidence type="ECO:0000256" key="6">
    <source>
        <dbReference type="ARBA" id="ARBA00023014"/>
    </source>
</evidence>
<dbReference type="PANTHER" id="PTHR38839">
    <property type="entry name" value="TRANSCRIPTIONAL REGULATOR WHID-RELATED"/>
    <property type="match status" value="1"/>
</dbReference>
<proteinExistence type="inferred from homology"/>
<keyword evidence="6" id="KW-0411">Iron-sulfur</keyword>
<feature type="domain" description="4Fe-4S Wbl-type" evidence="11">
    <location>
        <begin position="22"/>
        <end position="84"/>
    </location>
</feature>
<comment type="similarity">
    <text evidence="2">Belongs to the WhiB family.</text>
</comment>
<evidence type="ECO:0000256" key="7">
    <source>
        <dbReference type="ARBA" id="ARBA00023015"/>
    </source>
</evidence>
<keyword evidence="7" id="KW-0805">Transcription regulation</keyword>
<dbReference type="InterPro" id="IPR034768">
    <property type="entry name" value="4FE4S_WBL"/>
</dbReference>